<comment type="function">
    <text evidence="6">Component of the signal recognition particle (SRP) complex, a ribonucleoprotein complex that mediates the cotranslational targeting of secretory and membrane proteins to the endoplasmic reticulum (ER). Binds directly to 7SL RNA. Mediates binding of SRP54 to the SRP complex.</text>
</comment>
<protein>
    <submittedName>
        <fullName evidence="8">Signal recognition particle 19kDa</fullName>
    </submittedName>
</protein>
<name>A0A922HFN9_DERFA</name>
<evidence type="ECO:0000256" key="7">
    <source>
        <dbReference type="SAM" id="MobiDB-lite"/>
    </source>
</evidence>
<dbReference type="AlphaFoldDB" id="A0A922HFN9"/>
<reference evidence="8" key="2">
    <citation type="journal article" date="2022" name="Res Sq">
        <title>Comparative Genomics Reveals Insights into the Divergent Evolution of Astigmatic Mites and Household Pest Adaptations.</title>
        <authorList>
            <person name="Xiong Q."/>
            <person name="Wan A.T.-Y."/>
            <person name="Liu X.-Y."/>
            <person name="Fung C.S.-H."/>
            <person name="Xiao X."/>
            <person name="Malainual N."/>
            <person name="Hou J."/>
            <person name="Wang L."/>
            <person name="Wang M."/>
            <person name="Yang K."/>
            <person name="Cui Y."/>
            <person name="Leung E."/>
            <person name="Nong W."/>
            <person name="Shin S.-K."/>
            <person name="Au S."/>
            <person name="Jeong K.Y."/>
            <person name="Chew F.T."/>
            <person name="Hui J."/>
            <person name="Leung T.F."/>
            <person name="Tungtrongchitr A."/>
            <person name="Zhong N."/>
            <person name="Liu Z."/>
            <person name="Tsui S."/>
        </authorList>
    </citation>
    <scope>NUCLEOTIDE SEQUENCE</scope>
    <source>
        <strain evidence="8">Derf</strain>
        <tissue evidence="8">Whole organism</tissue>
    </source>
</reference>
<dbReference type="GO" id="GO:0005786">
    <property type="term" value="C:signal recognition particle, endoplasmic reticulum targeting"/>
    <property type="evidence" value="ECO:0007669"/>
    <property type="project" value="UniProtKB-KW"/>
</dbReference>
<evidence type="ECO:0000256" key="2">
    <source>
        <dbReference type="ARBA" id="ARBA00008910"/>
    </source>
</evidence>
<dbReference type="GO" id="GO:0006617">
    <property type="term" value="P:SRP-dependent cotranslational protein targeting to membrane, signal sequence recognition"/>
    <property type="evidence" value="ECO:0007669"/>
    <property type="project" value="TreeGrafter"/>
</dbReference>
<dbReference type="PANTHER" id="PTHR17453">
    <property type="entry name" value="SIGNAL RECOGNITION PARTICLE 19 KD PROTEIN"/>
    <property type="match status" value="1"/>
</dbReference>
<keyword evidence="5" id="KW-0687">Ribonucleoprotein</keyword>
<dbReference type="InterPro" id="IPR036521">
    <property type="entry name" value="SRP19-like_sf"/>
</dbReference>
<organism evidence="8 9">
    <name type="scientific">Dermatophagoides farinae</name>
    <name type="common">American house dust mite</name>
    <dbReference type="NCBI Taxonomy" id="6954"/>
    <lineage>
        <taxon>Eukaryota</taxon>
        <taxon>Metazoa</taxon>
        <taxon>Ecdysozoa</taxon>
        <taxon>Arthropoda</taxon>
        <taxon>Chelicerata</taxon>
        <taxon>Arachnida</taxon>
        <taxon>Acari</taxon>
        <taxon>Acariformes</taxon>
        <taxon>Sarcoptiformes</taxon>
        <taxon>Astigmata</taxon>
        <taxon>Psoroptidia</taxon>
        <taxon>Analgoidea</taxon>
        <taxon>Pyroglyphidae</taxon>
        <taxon>Dermatophagoidinae</taxon>
        <taxon>Dermatophagoides</taxon>
    </lineage>
</organism>
<feature type="region of interest" description="Disordered" evidence="7">
    <location>
        <begin position="1"/>
        <end position="31"/>
    </location>
</feature>
<dbReference type="Gene3D" id="3.30.56.30">
    <property type="entry name" value="Signal recognition particle, SRP19-like subunit"/>
    <property type="match status" value="1"/>
</dbReference>
<evidence type="ECO:0000313" key="8">
    <source>
        <dbReference type="EMBL" id="KAH9491192.1"/>
    </source>
</evidence>
<dbReference type="PANTHER" id="PTHR17453:SF0">
    <property type="entry name" value="SIGNAL RECOGNITION PARTICLE 19 KDA PROTEIN"/>
    <property type="match status" value="1"/>
</dbReference>
<dbReference type="Pfam" id="PF01922">
    <property type="entry name" value="SRP19"/>
    <property type="match status" value="1"/>
</dbReference>
<keyword evidence="4" id="KW-0733">Signal recognition particle</keyword>
<evidence type="ECO:0000256" key="4">
    <source>
        <dbReference type="ARBA" id="ARBA00023135"/>
    </source>
</evidence>
<comment type="similarity">
    <text evidence="2">Belongs to the SRP19 family.</text>
</comment>
<feature type="region of interest" description="Disordered" evidence="7">
    <location>
        <begin position="161"/>
        <end position="216"/>
    </location>
</feature>
<dbReference type="Proteomes" id="UP000790347">
    <property type="component" value="Unassembled WGS sequence"/>
</dbReference>
<keyword evidence="3" id="KW-0963">Cytoplasm</keyword>
<evidence type="ECO:0000256" key="5">
    <source>
        <dbReference type="ARBA" id="ARBA00023274"/>
    </source>
</evidence>
<comment type="caution">
    <text evidence="8">The sequence shown here is derived from an EMBL/GenBank/DDBJ whole genome shotgun (WGS) entry which is preliminary data.</text>
</comment>
<feature type="compositionally biased region" description="Low complexity" evidence="7">
    <location>
        <begin position="7"/>
        <end position="25"/>
    </location>
</feature>
<sequence length="216" mass="24801">MARRPKQQQQQQQVNQQQPAAAPVAMVPPPGMMMSAQHQQIMMQALKSNVPNLDPNETKQWHTIYPQYINSNLTVDRGRRIGRSKCIADPMAEEIFNVLAANPQQFQVQLNMYKCYCRELDKENIRLRGYVKYRIINNDQQQQFKNKRQVLQYVASMIPKLKSRQNPQKSQQQQTSGSGGGGGQQSEQTIKTQQPSQRQQQPQPQGGGGKKKNRRK</sequence>
<keyword evidence="9" id="KW-1185">Reference proteome</keyword>
<reference evidence="8" key="1">
    <citation type="submission" date="2013-05" db="EMBL/GenBank/DDBJ databases">
        <authorList>
            <person name="Yim A.K.Y."/>
            <person name="Chan T.F."/>
            <person name="Ji K.M."/>
            <person name="Liu X.Y."/>
            <person name="Zhou J.W."/>
            <person name="Li R.Q."/>
            <person name="Yang K.Y."/>
            <person name="Li J."/>
            <person name="Li M."/>
            <person name="Law P.T.W."/>
            <person name="Wu Y.L."/>
            <person name="Cai Z.L."/>
            <person name="Qin H."/>
            <person name="Bao Y."/>
            <person name="Leung R.K.K."/>
            <person name="Ng P.K.S."/>
            <person name="Zou J."/>
            <person name="Zhong X.J."/>
            <person name="Ran P.X."/>
            <person name="Zhong N.S."/>
            <person name="Liu Z.G."/>
            <person name="Tsui S.K.W."/>
        </authorList>
    </citation>
    <scope>NUCLEOTIDE SEQUENCE</scope>
    <source>
        <strain evidence="8">Derf</strain>
        <tissue evidence="8">Whole organism</tissue>
    </source>
</reference>
<evidence type="ECO:0000256" key="1">
    <source>
        <dbReference type="ARBA" id="ARBA00004496"/>
    </source>
</evidence>
<dbReference type="EMBL" id="ASGP02000009">
    <property type="protein sequence ID" value="KAH9491192.1"/>
    <property type="molecule type" value="Genomic_DNA"/>
</dbReference>
<proteinExistence type="inferred from homology"/>
<dbReference type="SUPFAM" id="SSF69695">
    <property type="entry name" value="SRP19"/>
    <property type="match status" value="1"/>
</dbReference>
<dbReference type="InterPro" id="IPR002778">
    <property type="entry name" value="Signal_recog_particle_SRP19"/>
</dbReference>
<evidence type="ECO:0000313" key="9">
    <source>
        <dbReference type="Proteomes" id="UP000790347"/>
    </source>
</evidence>
<evidence type="ECO:0000256" key="3">
    <source>
        <dbReference type="ARBA" id="ARBA00022490"/>
    </source>
</evidence>
<comment type="subcellular location">
    <subcellularLocation>
        <location evidence="1">Cytoplasm</location>
    </subcellularLocation>
</comment>
<feature type="compositionally biased region" description="Low complexity" evidence="7">
    <location>
        <begin position="193"/>
        <end position="204"/>
    </location>
</feature>
<dbReference type="GO" id="GO:0008312">
    <property type="term" value="F:7S RNA binding"/>
    <property type="evidence" value="ECO:0007669"/>
    <property type="project" value="InterPro"/>
</dbReference>
<gene>
    <name evidence="8" type="primary">SRP19</name>
    <name evidence="8" type="ORF">DERF_015923</name>
</gene>
<accession>A0A922HFN9</accession>
<evidence type="ECO:0000256" key="6">
    <source>
        <dbReference type="ARBA" id="ARBA00045518"/>
    </source>
</evidence>